<dbReference type="RefSeq" id="WP_278155856.1">
    <property type="nucleotide sequence ID" value="NZ_CP121252.1"/>
</dbReference>
<proteinExistence type="inferred from homology"/>
<evidence type="ECO:0000256" key="5">
    <source>
        <dbReference type="ARBA" id="ARBA00022692"/>
    </source>
</evidence>
<keyword evidence="3" id="KW-0813">Transport</keyword>
<dbReference type="InterPro" id="IPR007208">
    <property type="entry name" value="MrpF/PhaF-like"/>
</dbReference>
<evidence type="ECO:0000256" key="1">
    <source>
        <dbReference type="ARBA" id="ARBA00004651"/>
    </source>
</evidence>
<dbReference type="EMBL" id="CP121252">
    <property type="protein sequence ID" value="WFP15272.1"/>
    <property type="molecule type" value="Genomic_DNA"/>
</dbReference>
<evidence type="ECO:0000256" key="7">
    <source>
        <dbReference type="ARBA" id="ARBA00023136"/>
    </source>
</evidence>
<feature type="transmembrane region" description="Helical" evidence="8">
    <location>
        <begin position="38"/>
        <end position="57"/>
    </location>
</feature>
<evidence type="ECO:0000256" key="3">
    <source>
        <dbReference type="ARBA" id="ARBA00022448"/>
    </source>
</evidence>
<keyword evidence="4" id="KW-1003">Cell membrane</keyword>
<sequence length="87" mass="9119">MSTLGLDIGLALLLIVSLVATYRMLIGPTESDRAVAGDLLMFGVVGMIAIFGVRMGGTFTFDIVLIAAIVGFLSAMSLARALTRGKR</sequence>
<evidence type="ECO:0000256" key="6">
    <source>
        <dbReference type="ARBA" id="ARBA00022989"/>
    </source>
</evidence>
<feature type="transmembrane region" description="Helical" evidence="8">
    <location>
        <begin position="6"/>
        <end position="26"/>
    </location>
</feature>
<keyword evidence="5 8" id="KW-0812">Transmembrane</keyword>
<evidence type="ECO:0000256" key="4">
    <source>
        <dbReference type="ARBA" id="ARBA00022475"/>
    </source>
</evidence>
<keyword evidence="6 8" id="KW-1133">Transmembrane helix</keyword>
<reference evidence="9 10" key="1">
    <citation type="submission" date="2023-04" db="EMBL/GenBank/DDBJ databases">
        <title>Funneling lignin-derived compounds into biodiesel using alkali-halophilic Citricoccus sp. P2.</title>
        <authorList>
            <person name="Luo C.-B."/>
        </authorList>
    </citation>
    <scope>NUCLEOTIDE SEQUENCE [LARGE SCALE GENOMIC DNA]</scope>
    <source>
        <strain evidence="9 10">P2</strain>
    </source>
</reference>
<dbReference type="Proteomes" id="UP001219037">
    <property type="component" value="Chromosome"/>
</dbReference>
<comment type="similarity">
    <text evidence="2">Belongs to the CPA3 antiporters (TC 2.A.63) subunit F family.</text>
</comment>
<evidence type="ECO:0000313" key="10">
    <source>
        <dbReference type="Proteomes" id="UP001219037"/>
    </source>
</evidence>
<gene>
    <name evidence="9" type="ORF">P8192_07470</name>
</gene>
<feature type="transmembrane region" description="Helical" evidence="8">
    <location>
        <begin position="63"/>
        <end position="82"/>
    </location>
</feature>
<keyword evidence="7 8" id="KW-0472">Membrane</keyword>
<dbReference type="PANTHER" id="PTHR34702">
    <property type="entry name" value="NA(+)/H(+) ANTIPORTER SUBUNIT F1"/>
    <property type="match status" value="1"/>
</dbReference>
<organism evidence="9 10">
    <name type="scientific">Citricoccus muralis</name>
    <dbReference type="NCBI Taxonomy" id="169134"/>
    <lineage>
        <taxon>Bacteria</taxon>
        <taxon>Bacillati</taxon>
        <taxon>Actinomycetota</taxon>
        <taxon>Actinomycetes</taxon>
        <taxon>Micrococcales</taxon>
        <taxon>Micrococcaceae</taxon>
        <taxon>Citricoccus</taxon>
    </lineage>
</organism>
<comment type="subcellular location">
    <subcellularLocation>
        <location evidence="1">Cell membrane</location>
        <topology evidence="1">Multi-pass membrane protein</topology>
    </subcellularLocation>
</comment>
<name>A0ABY8H3N9_9MICC</name>
<evidence type="ECO:0000256" key="8">
    <source>
        <dbReference type="SAM" id="Phobius"/>
    </source>
</evidence>
<protein>
    <submittedName>
        <fullName evidence="9">Monovalent cation/H+ antiporter complex subunit F</fullName>
    </submittedName>
</protein>
<evidence type="ECO:0000256" key="2">
    <source>
        <dbReference type="ARBA" id="ARBA00009212"/>
    </source>
</evidence>
<evidence type="ECO:0000313" key="9">
    <source>
        <dbReference type="EMBL" id="WFP15272.1"/>
    </source>
</evidence>
<keyword evidence="10" id="KW-1185">Reference proteome</keyword>
<dbReference type="PANTHER" id="PTHR34702:SF1">
    <property type="entry name" value="NA(+)_H(+) ANTIPORTER SUBUNIT F"/>
    <property type="match status" value="1"/>
</dbReference>
<dbReference type="Pfam" id="PF04066">
    <property type="entry name" value="MrpF_PhaF"/>
    <property type="match status" value="1"/>
</dbReference>
<accession>A0ABY8H3N9</accession>